<evidence type="ECO:0000313" key="3">
    <source>
        <dbReference type="Proteomes" id="UP001279734"/>
    </source>
</evidence>
<sequence length="210" mass="22746">MTRTHTPSFYPLDNISMVVTVNPSYCWHYPGFTLGIPSDSGKLEDHAQSVAVVLSCGDHHLEDRHIEWHNDSYVEVLRCRISVAGTGSPGVGATPIPHKPITDADRLDALGISNCPEEGIGSALSSSAHTTPSYPQGGDPRQCTNTEQLRRNLANLRQKDAASGAQVADATISSLVSGQDTSAEGFRLKSILKKPKRFKQKRSPPSNHHI</sequence>
<accession>A0AAD3XV79</accession>
<name>A0AAD3XV79_NEPGR</name>
<gene>
    <name evidence="2" type="ORF">Nepgr_019615</name>
</gene>
<feature type="compositionally biased region" description="Polar residues" evidence="1">
    <location>
        <begin position="123"/>
        <end position="134"/>
    </location>
</feature>
<evidence type="ECO:0000313" key="2">
    <source>
        <dbReference type="EMBL" id="GMH17774.1"/>
    </source>
</evidence>
<dbReference type="Proteomes" id="UP001279734">
    <property type="component" value="Unassembled WGS sequence"/>
</dbReference>
<proteinExistence type="predicted"/>
<organism evidence="2 3">
    <name type="scientific">Nepenthes gracilis</name>
    <name type="common">Slender pitcher plant</name>
    <dbReference type="NCBI Taxonomy" id="150966"/>
    <lineage>
        <taxon>Eukaryota</taxon>
        <taxon>Viridiplantae</taxon>
        <taxon>Streptophyta</taxon>
        <taxon>Embryophyta</taxon>
        <taxon>Tracheophyta</taxon>
        <taxon>Spermatophyta</taxon>
        <taxon>Magnoliopsida</taxon>
        <taxon>eudicotyledons</taxon>
        <taxon>Gunneridae</taxon>
        <taxon>Pentapetalae</taxon>
        <taxon>Caryophyllales</taxon>
        <taxon>Nepenthaceae</taxon>
        <taxon>Nepenthes</taxon>
    </lineage>
</organism>
<feature type="region of interest" description="Disordered" evidence="1">
    <location>
        <begin position="121"/>
        <end position="144"/>
    </location>
</feature>
<protein>
    <submittedName>
        <fullName evidence="2">Uncharacterized protein</fullName>
    </submittedName>
</protein>
<reference evidence="2" key="1">
    <citation type="submission" date="2023-05" db="EMBL/GenBank/DDBJ databases">
        <title>Nepenthes gracilis genome sequencing.</title>
        <authorList>
            <person name="Fukushima K."/>
        </authorList>
    </citation>
    <scope>NUCLEOTIDE SEQUENCE</scope>
    <source>
        <strain evidence="2">SING2019-196</strain>
    </source>
</reference>
<keyword evidence="3" id="KW-1185">Reference proteome</keyword>
<comment type="caution">
    <text evidence="2">The sequence shown here is derived from an EMBL/GenBank/DDBJ whole genome shotgun (WGS) entry which is preliminary data.</text>
</comment>
<dbReference type="AlphaFoldDB" id="A0AAD3XV79"/>
<evidence type="ECO:0000256" key="1">
    <source>
        <dbReference type="SAM" id="MobiDB-lite"/>
    </source>
</evidence>
<dbReference type="EMBL" id="BSYO01000018">
    <property type="protein sequence ID" value="GMH17774.1"/>
    <property type="molecule type" value="Genomic_DNA"/>
</dbReference>